<dbReference type="GO" id="GO:0016192">
    <property type="term" value="P:vesicle-mediated transport"/>
    <property type="evidence" value="ECO:0007669"/>
    <property type="project" value="InterPro"/>
</dbReference>
<reference evidence="4 5" key="2">
    <citation type="submission" date="2017-04" db="EMBL/GenBank/DDBJ databases">
        <title>CpG methylation of centromeres and impact of large insertions on vertebrate speciation.</title>
        <authorList>
            <person name="Ichikawa K."/>
            <person name="Yoshimura J."/>
            <person name="Morishita S."/>
        </authorList>
    </citation>
    <scope>NUCLEOTIDE SEQUENCE</scope>
    <source>
        <strain evidence="4 5">HSOK</strain>
    </source>
</reference>
<feature type="compositionally biased region" description="Low complexity" evidence="1">
    <location>
        <begin position="332"/>
        <end position="344"/>
    </location>
</feature>
<evidence type="ECO:0000259" key="3">
    <source>
        <dbReference type="Pfam" id="PF19033"/>
    </source>
</evidence>
<sequence>MAELILPDSRRCHYFFLYDGSKVRGEDDPTRKGICYFYPEETPLDKQDLLCSQLAGVGRCVSELSSSQVSTLRLRRCKFAIRMKDDFFWALGCSVDTPTVSVCELLHQLINLFCFYNGPVRMSYELNSRETLAARWTCFLSHLLSAQSPLHYIFSCLRTMDLTNVDPLLLLKAALILQACQRCPLVLAGCIIFKGRVVSTQLSPELTMKVMVHEREMYNKAQRTNGTSAPGSFGCAVSSTGVFLTPPELQHLRSPPVNKDSSSLSSSQKDALPRRSRLSRTLSDTPSIEPEPSDPTSPHSSQMLSVHPHWSELDNSVFSPAPTQSAADSTTRSPQAQRPSSSQRRNSHKAEEETLHKSYYQSFHDSTREVSQIEGEESSTCEGNLHLNGGDGACETDFDFSGPTANDKTVSGDNEACCRSTKDHMTGVKHLTLPHPQTLESNEQSSLIAMTLYVHRVNSLVLALLVEPHFLNDTASIEEVYHSSLASLNGLEAHLHTISPAAPEPAGQYLFAHYDCIQNTLTTNVSGRAVGAPEHPFVRATSLLHSHFCSTETLQEAIIRSAGTAVYGTRNVAQETFFQQLGGPPRNSGIPNHQDSAFSLPSKARHRLLKHGVNLL</sequence>
<organism evidence="4 5">
    <name type="scientific">Oryzias latipes</name>
    <name type="common">Japanese rice fish</name>
    <name type="synonym">Japanese killifish</name>
    <dbReference type="NCBI Taxonomy" id="8090"/>
    <lineage>
        <taxon>Eukaryota</taxon>
        <taxon>Metazoa</taxon>
        <taxon>Chordata</taxon>
        <taxon>Craniata</taxon>
        <taxon>Vertebrata</taxon>
        <taxon>Euteleostomi</taxon>
        <taxon>Actinopterygii</taxon>
        <taxon>Neopterygii</taxon>
        <taxon>Teleostei</taxon>
        <taxon>Neoteleostei</taxon>
        <taxon>Acanthomorphata</taxon>
        <taxon>Ovalentaria</taxon>
        <taxon>Atherinomorphae</taxon>
        <taxon>Beloniformes</taxon>
        <taxon>Adrianichthyidae</taxon>
        <taxon>Oryziinae</taxon>
        <taxon>Oryzias</taxon>
    </lineage>
</organism>
<dbReference type="InterPro" id="IPR043987">
    <property type="entry name" value="CCZ1/INTU/HSP4_longin_1"/>
</dbReference>
<feature type="domain" description="CCZ1/INTU/HPS4 third Longin" evidence="3">
    <location>
        <begin position="508"/>
        <end position="605"/>
    </location>
</feature>
<dbReference type="AlphaFoldDB" id="A0A3P9JD64"/>
<proteinExistence type="predicted"/>
<reference evidence="4" key="3">
    <citation type="submission" date="2025-08" db="UniProtKB">
        <authorList>
            <consortium name="Ensembl"/>
        </authorList>
    </citation>
    <scope>IDENTIFICATION</scope>
    <source>
        <strain evidence="4">HSOK</strain>
    </source>
</reference>
<feature type="compositionally biased region" description="Polar residues" evidence="1">
    <location>
        <begin position="313"/>
        <end position="331"/>
    </location>
</feature>
<dbReference type="InterPro" id="IPR026091">
    <property type="entry name" value="HPS4"/>
</dbReference>
<protein>
    <submittedName>
        <fullName evidence="4">HPS4 biogenesis of lysosomal organelles complex 3 subunit 2</fullName>
    </submittedName>
</protein>
<dbReference type="Pfam" id="PF19033">
    <property type="entry name" value="Intu_longin_3"/>
    <property type="match status" value="1"/>
</dbReference>
<feature type="region of interest" description="Disordered" evidence="1">
    <location>
        <begin position="247"/>
        <end position="375"/>
    </location>
</feature>
<reference evidence="4" key="4">
    <citation type="submission" date="2025-09" db="UniProtKB">
        <authorList>
            <consortium name="Ensembl"/>
        </authorList>
    </citation>
    <scope>IDENTIFICATION</scope>
    <source>
        <strain evidence="4">HSOK</strain>
    </source>
</reference>
<dbReference type="Proteomes" id="UP000265200">
    <property type="component" value="Chromosome 9"/>
</dbReference>
<feature type="domain" description="CCZ1/INTU/HSP4 first Longin" evidence="2">
    <location>
        <begin position="13"/>
        <end position="118"/>
    </location>
</feature>
<evidence type="ECO:0000313" key="4">
    <source>
        <dbReference type="Ensembl" id="ENSORLP00015030194.1"/>
    </source>
</evidence>
<dbReference type="PANTHER" id="PTHR14407">
    <property type="entry name" value="HERMANSKY-PUDLAK SYNDROME 4 PROTEIN LIGHT-EAR PROTEIN-RELATED"/>
    <property type="match status" value="1"/>
</dbReference>
<reference key="1">
    <citation type="journal article" date="2007" name="Nature">
        <title>The medaka draft genome and insights into vertebrate genome evolution.</title>
        <authorList>
            <person name="Kasahara M."/>
            <person name="Naruse K."/>
            <person name="Sasaki S."/>
            <person name="Nakatani Y."/>
            <person name="Qu W."/>
            <person name="Ahsan B."/>
            <person name="Yamada T."/>
            <person name="Nagayasu Y."/>
            <person name="Doi K."/>
            <person name="Kasai Y."/>
            <person name="Jindo T."/>
            <person name="Kobayashi D."/>
            <person name="Shimada A."/>
            <person name="Toyoda A."/>
            <person name="Kuroki Y."/>
            <person name="Fujiyama A."/>
            <person name="Sasaki T."/>
            <person name="Shimizu A."/>
            <person name="Asakawa S."/>
            <person name="Shimizu N."/>
            <person name="Hashimoto S."/>
            <person name="Yang J."/>
            <person name="Lee Y."/>
            <person name="Matsushima K."/>
            <person name="Sugano S."/>
            <person name="Sakaizumi M."/>
            <person name="Narita T."/>
            <person name="Ohishi K."/>
            <person name="Haga S."/>
            <person name="Ohta F."/>
            <person name="Nomoto H."/>
            <person name="Nogata K."/>
            <person name="Morishita T."/>
            <person name="Endo T."/>
            <person name="Shin-I T."/>
            <person name="Takeda H."/>
            <person name="Morishita S."/>
            <person name="Kohara Y."/>
        </authorList>
    </citation>
    <scope>NUCLEOTIDE SEQUENCE [LARGE SCALE GENOMIC DNA]</scope>
    <source>
        <strain>Hd-rR</strain>
    </source>
</reference>
<name>A0A3P9JD64_ORYLA</name>
<dbReference type="Pfam" id="PF19031">
    <property type="entry name" value="Intu_longin_1"/>
    <property type="match status" value="1"/>
</dbReference>
<accession>A0A3P9JD64</accession>
<dbReference type="InterPro" id="IPR043989">
    <property type="entry name" value="CCZ1/INTU/HSP4_longin_3"/>
</dbReference>
<evidence type="ECO:0000313" key="5">
    <source>
        <dbReference type="Proteomes" id="UP000265200"/>
    </source>
</evidence>
<evidence type="ECO:0000259" key="2">
    <source>
        <dbReference type="Pfam" id="PF19031"/>
    </source>
</evidence>
<dbReference type="Ensembl" id="ENSORLT00015020118.1">
    <property type="protein sequence ID" value="ENSORLP00015030194.1"/>
    <property type="gene ID" value="ENSORLG00015000402.1"/>
</dbReference>
<dbReference type="PANTHER" id="PTHR14407:SF9">
    <property type="entry name" value="BLOC-3 COMPLEX MEMBER HPS4"/>
    <property type="match status" value="1"/>
</dbReference>
<evidence type="ECO:0000256" key="1">
    <source>
        <dbReference type="SAM" id="MobiDB-lite"/>
    </source>
</evidence>
<feature type="compositionally biased region" description="Polar residues" evidence="1">
    <location>
        <begin position="294"/>
        <end position="304"/>
    </location>
</feature>